<evidence type="ECO:0000256" key="1">
    <source>
        <dbReference type="SAM" id="MobiDB-lite"/>
    </source>
</evidence>
<dbReference type="AlphaFoldDB" id="A0A4C1UTF8"/>
<protein>
    <submittedName>
        <fullName evidence="2">Uncharacterized protein</fullName>
    </submittedName>
</protein>
<reference evidence="2 3" key="1">
    <citation type="journal article" date="2019" name="Commun. Biol.">
        <title>The bagworm genome reveals a unique fibroin gene that provides high tensile strength.</title>
        <authorList>
            <person name="Kono N."/>
            <person name="Nakamura H."/>
            <person name="Ohtoshi R."/>
            <person name="Tomita M."/>
            <person name="Numata K."/>
            <person name="Arakawa K."/>
        </authorList>
    </citation>
    <scope>NUCLEOTIDE SEQUENCE [LARGE SCALE GENOMIC DNA]</scope>
</reference>
<sequence length="100" mass="10863">MRLRSLVLLTQFQSSPSMNGAEDVDSESYSKSSSHPRALLVRERERIHKLKVTTHGLMVLLTTPSAGQILNSSRAQGMLHGAPARGVRHGACNGGYSSIY</sequence>
<gene>
    <name evidence="2" type="ORF">EVAR_13641_1</name>
</gene>
<accession>A0A4C1UTF8</accession>
<proteinExistence type="predicted"/>
<evidence type="ECO:0000313" key="2">
    <source>
        <dbReference type="EMBL" id="GBP29718.1"/>
    </source>
</evidence>
<comment type="caution">
    <text evidence="2">The sequence shown here is derived from an EMBL/GenBank/DDBJ whole genome shotgun (WGS) entry which is preliminary data.</text>
</comment>
<dbReference type="Proteomes" id="UP000299102">
    <property type="component" value="Unassembled WGS sequence"/>
</dbReference>
<dbReference type="EMBL" id="BGZK01000223">
    <property type="protein sequence ID" value="GBP29718.1"/>
    <property type="molecule type" value="Genomic_DNA"/>
</dbReference>
<keyword evidence="3" id="KW-1185">Reference proteome</keyword>
<feature type="region of interest" description="Disordered" evidence="1">
    <location>
        <begin position="16"/>
        <end position="37"/>
    </location>
</feature>
<name>A0A4C1UTF8_EUMVA</name>
<organism evidence="2 3">
    <name type="scientific">Eumeta variegata</name>
    <name type="common">Bagworm moth</name>
    <name type="synonym">Eumeta japonica</name>
    <dbReference type="NCBI Taxonomy" id="151549"/>
    <lineage>
        <taxon>Eukaryota</taxon>
        <taxon>Metazoa</taxon>
        <taxon>Ecdysozoa</taxon>
        <taxon>Arthropoda</taxon>
        <taxon>Hexapoda</taxon>
        <taxon>Insecta</taxon>
        <taxon>Pterygota</taxon>
        <taxon>Neoptera</taxon>
        <taxon>Endopterygota</taxon>
        <taxon>Lepidoptera</taxon>
        <taxon>Glossata</taxon>
        <taxon>Ditrysia</taxon>
        <taxon>Tineoidea</taxon>
        <taxon>Psychidae</taxon>
        <taxon>Oiketicinae</taxon>
        <taxon>Eumeta</taxon>
    </lineage>
</organism>
<evidence type="ECO:0000313" key="3">
    <source>
        <dbReference type="Proteomes" id="UP000299102"/>
    </source>
</evidence>